<dbReference type="RefSeq" id="WP_277731311.1">
    <property type="nucleotide sequence ID" value="NZ_CP120733.1"/>
</dbReference>
<protein>
    <submittedName>
        <fullName evidence="2">DUF4132 domain-containing protein</fullName>
    </submittedName>
</protein>
<organism evidence="2 3">
    <name type="scientific">Tepidibacter hydrothermalis</name>
    <dbReference type="NCBI Taxonomy" id="3036126"/>
    <lineage>
        <taxon>Bacteria</taxon>
        <taxon>Bacillati</taxon>
        <taxon>Bacillota</taxon>
        <taxon>Clostridia</taxon>
        <taxon>Peptostreptococcales</taxon>
        <taxon>Peptostreptococcaceae</taxon>
        <taxon>Tepidibacter</taxon>
    </lineage>
</organism>
<proteinExistence type="predicted"/>
<evidence type="ECO:0000313" key="3">
    <source>
        <dbReference type="Proteomes" id="UP001222800"/>
    </source>
</evidence>
<sequence length="1139" mass="134726">MTKDVVFNLEKFLKLDCFDKTNKDSLKKYILDGNCDIPNDLPSVGYYDLEYDYDFDVINYLTFKFFKNDYDKKCIDIYIRWVLILKNIINDKKDRFMKHTLVSNLKELDLHLKECMDIFELTHNSIVFMLLEGNMFYSIEDKVIQEYLEIETENNILDILNNGELSSFDIIKKVYLASKFSNQFKNDINKEKIFEYIKGNIDEALVEAMSSYKRISSRAKYTDKKAVEAVKSYLKGRNLKENLKIIKEKLAFEYGEYKVLETQNIKVIINIAIELVKEDIYYKKIINLLQEIQPNQFLTALPIEFDSIDNYVEMKNELVKSYVKPEYILTYSIERVSKKRDYNELFIRIMDYEKDNVKDIMQYLSHESAAKVCFNNIKCNDEYYLNYAKNKLEEYVDIYVESEGYYEKDHFKEYIWVVPEEDMKNAFKKVGKYLNISIMYSLTRIFLYMFDNNIELFLENAVNMNIDLKVIAKMCVYYFDENRNKVLKDILIELFKYHKTNIDNKTKGYVDIFKSIKNEEIESKMNLINIVFDEYKLLQNYAGGTLIFFKDKSKNIRQYLADKFYNMDDSLFNLYLDKFEEFLNDSKEEIRLLAINVMSNHLELEEIKILLKGRFEIEKELKARNRIIEILDIDPTSEYTKDGVFDLIGYFNSLKIKKSKNVLDFDNFPKIRLKDSDEYVSDEILNYLIKAYLNSTELGLIKDATIISSALNKEDLAKFSNEVYNSVIKDGIDMKKKGFILFVCVHGNIDTIENIKKLIDELASNSRHKLAQYTVKALVLNGSSTALTIVNSIKNKYKYKSVKESAKEAFEIAAREFELNTYELEDKIIPTLGFENENYKEYDYGNRIIKVFLTDKLEIEIENEKGKILKNLPKASKDDIEEKVKLAKDDLKGIKKELKLVKKLQIQRLEEALLIFRKWSVDDFENVFIKNPIMNRLGKTLVWGAYEGDNLIKEFMYDDDLYDMDYEKVEFGNDIYISLIHPLDLDEDKIEGWKEVIQDNEIVQIFPQLNREVYVAKEGIDIIKEFKSIKINAAKLVSKFSDMGWFKGSVKDAGCYYELYREFEDLGFGVEITVDDYLDFYDNAYKDVSIKHLEFYKAKSIERGSYIYDEIDENRRIKALDIPKRLYSEIIYSVYRVLK</sequence>
<gene>
    <name evidence="2" type="ORF">P4S50_13440</name>
</gene>
<accession>A0ABY8E900</accession>
<evidence type="ECO:0000259" key="1">
    <source>
        <dbReference type="Pfam" id="PF13569"/>
    </source>
</evidence>
<name>A0ABY8E900_9FIRM</name>
<reference evidence="2 3" key="1">
    <citation type="submission" date="2023-03" db="EMBL/GenBank/DDBJ databases">
        <title>Complete genome sequence of Tepidibacter sp. SWIR-1, isolated from a deep-sea hydrothermal vent.</title>
        <authorList>
            <person name="Li X."/>
        </authorList>
    </citation>
    <scope>NUCLEOTIDE SEQUENCE [LARGE SCALE GENOMIC DNA]</scope>
    <source>
        <strain evidence="2 3">SWIR-1</strain>
    </source>
</reference>
<feature type="domain" description="DUF4132" evidence="1">
    <location>
        <begin position="866"/>
        <end position="1045"/>
    </location>
</feature>
<dbReference type="Pfam" id="PF13569">
    <property type="entry name" value="DUF4132"/>
    <property type="match status" value="1"/>
</dbReference>
<evidence type="ECO:0000313" key="2">
    <source>
        <dbReference type="EMBL" id="WFD09386.1"/>
    </source>
</evidence>
<dbReference type="EMBL" id="CP120733">
    <property type="protein sequence ID" value="WFD09386.1"/>
    <property type="molecule type" value="Genomic_DNA"/>
</dbReference>
<dbReference type="Proteomes" id="UP001222800">
    <property type="component" value="Chromosome"/>
</dbReference>
<dbReference type="InterPro" id="IPR025406">
    <property type="entry name" value="DUF4132"/>
</dbReference>
<keyword evidence="3" id="KW-1185">Reference proteome</keyword>